<evidence type="ECO:0000313" key="5">
    <source>
        <dbReference type="Proteomes" id="UP000248745"/>
    </source>
</evidence>
<dbReference type="CDD" id="cd03034">
    <property type="entry name" value="ArsC_ArsC"/>
    <property type="match status" value="1"/>
</dbReference>
<dbReference type="PROSITE" id="PS51353">
    <property type="entry name" value="ARSC"/>
    <property type="match status" value="1"/>
</dbReference>
<dbReference type="NCBIfam" id="TIGR00014">
    <property type="entry name" value="arsC"/>
    <property type="match status" value="1"/>
</dbReference>
<dbReference type="RefSeq" id="WP_110998746.1">
    <property type="nucleotide sequence ID" value="NZ_QKTW01000015.1"/>
</dbReference>
<dbReference type="Gene3D" id="3.40.30.10">
    <property type="entry name" value="Glutaredoxin"/>
    <property type="match status" value="1"/>
</dbReference>
<comment type="similarity">
    <text evidence="1 3">Belongs to the ArsC family.</text>
</comment>
<comment type="caution">
    <text evidence="4">The sequence shown here is derived from an EMBL/GenBank/DDBJ whole genome shotgun (WGS) entry which is preliminary data.</text>
</comment>
<dbReference type="Proteomes" id="UP000248745">
    <property type="component" value="Unassembled WGS sequence"/>
</dbReference>
<keyword evidence="5" id="KW-1185">Reference proteome</keyword>
<organism evidence="4 5">
    <name type="scientific">Taibaiella soli</name>
    <dbReference type="NCBI Taxonomy" id="1649169"/>
    <lineage>
        <taxon>Bacteria</taxon>
        <taxon>Pseudomonadati</taxon>
        <taxon>Bacteroidota</taxon>
        <taxon>Chitinophagia</taxon>
        <taxon>Chitinophagales</taxon>
        <taxon>Chitinophagaceae</taxon>
        <taxon>Taibaiella</taxon>
    </lineage>
</organism>
<protein>
    <submittedName>
        <fullName evidence="4">Arsenate reductase (Glutaredoxin)</fullName>
    </submittedName>
</protein>
<name>A0A2W2BAA0_9BACT</name>
<dbReference type="AlphaFoldDB" id="A0A2W2BAA0"/>
<evidence type="ECO:0000256" key="1">
    <source>
        <dbReference type="ARBA" id="ARBA00007198"/>
    </source>
</evidence>
<sequence>MSEIIIYHNGRCSKSRGALEILQEKGVPHEVRYYLMEPLSKAELKRLLKKLGMKAEEIVRKSETLYKEEYKDKKLTNEEWIAVLAEHPILIERPIVENGDKAVVARPPEKVLEIL</sequence>
<dbReference type="InterPro" id="IPR006659">
    <property type="entry name" value="Arsenate_reductase"/>
</dbReference>
<dbReference type="GO" id="GO:0008794">
    <property type="term" value="F:arsenate reductase (glutaredoxin) activity"/>
    <property type="evidence" value="ECO:0007669"/>
    <property type="project" value="InterPro"/>
</dbReference>
<dbReference type="InterPro" id="IPR006660">
    <property type="entry name" value="Arsenate_reductase-like"/>
</dbReference>
<dbReference type="SUPFAM" id="SSF52833">
    <property type="entry name" value="Thioredoxin-like"/>
    <property type="match status" value="1"/>
</dbReference>
<dbReference type="EMBL" id="QKTW01000015">
    <property type="protein sequence ID" value="PZF73169.1"/>
    <property type="molecule type" value="Genomic_DNA"/>
</dbReference>
<keyword evidence="2" id="KW-0560">Oxidoreductase</keyword>
<gene>
    <name evidence="4" type="primary">arsC</name>
    <name evidence="4" type="ORF">DN068_09870</name>
</gene>
<evidence type="ECO:0000313" key="4">
    <source>
        <dbReference type="EMBL" id="PZF73169.1"/>
    </source>
</evidence>
<evidence type="ECO:0000256" key="2">
    <source>
        <dbReference type="ARBA" id="ARBA00023002"/>
    </source>
</evidence>
<dbReference type="PANTHER" id="PTHR30041">
    <property type="entry name" value="ARSENATE REDUCTASE"/>
    <property type="match status" value="1"/>
</dbReference>
<accession>A0A2W2BAA0</accession>
<reference evidence="4 5" key="1">
    <citation type="submission" date="2018-06" db="EMBL/GenBank/DDBJ databases">
        <title>Mucibacter soli gen. nov., sp. nov., a new member of the family Chitinophagaceae producing mucin.</title>
        <authorList>
            <person name="Kim M.-K."/>
            <person name="Park S."/>
            <person name="Kim T.-S."/>
            <person name="Joung Y."/>
            <person name="Han J.-H."/>
            <person name="Kim S.B."/>
        </authorList>
    </citation>
    <scope>NUCLEOTIDE SEQUENCE [LARGE SCALE GENOMIC DNA]</scope>
    <source>
        <strain evidence="4 5">R1-15</strain>
    </source>
</reference>
<dbReference type="OrthoDB" id="9808142at2"/>
<dbReference type="PANTHER" id="PTHR30041:SF4">
    <property type="entry name" value="ARSENATE REDUCTASE"/>
    <property type="match status" value="1"/>
</dbReference>
<dbReference type="Pfam" id="PF03960">
    <property type="entry name" value="ArsC"/>
    <property type="match status" value="1"/>
</dbReference>
<proteinExistence type="inferred from homology"/>
<evidence type="ECO:0000256" key="3">
    <source>
        <dbReference type="PROSITE-ProRule" id="PRU01282"/>
    </source>
</evidence>
<dbReference type="InterPro" id="IPR036249">
    <property type="entry name" value="Thioredoxin-like_sf"/>
</dbReference>